<dbReference type="AlphaFoldDB" id="A0A939IMD0"/>
<evidence type="ECO:0000256" key="1">
    <source>
        <dbReference type="SAM" id="MobiDB-lite"/>
    </source>
</evidence>
<proteinExistence type="predicted"/>
<keyword evidence="4" id="KW-1185">Reference proteome</keyword>
<accession>A0A939IMD0</accession>
<dbReference type="PROSITE" id="PS51318">
    <property type="entry name" value="TAT"/>
    <property type="match status" value="1"/>
</dbReference>
<feature type="region of interest" description="Disordered" evidence="1">
    <location>
        <begin position="1"/>
        <end position="40"/>
    </location>
</feature>
<organism evidence="3 4">
    <name type="scientific">Parahaliea mediterranea</name>
    <dbReference type="NCBI Taxonomy" id="651086"/>
    <lineage>
        <taxon>Bacteria</taxon>
        <taxon>Pseudomonadati</taxon>
        <taxon>Pseudomonadota</taxon>
        <taxon>Gammaproteobacteria</taxon>
        <taxon>Cellvibrionales</taxon>
        <taxon>Halieaceae</taxon>
        <taxon>Parahaliea</taxon>
    </lineage>
</organism>
<dbReference type="GO" id="GO:0016787">
    <property type="term" value="F:hydrolase activity"/>
    <property type="evidence" value="ECO:0007669"/>
    <property type="project" value="InterPro"/>
</dbReference>
<evidence type="ECO:0000313" key="3">
    <source>
        <dbReference type="EMBL" id="MBN7796908.1"/>
    </source>
</evidence>
<protein>
    <submittedName>
        <fullName evidence="3">Amidohydrolase family protein</fullName>
    </submittedName>
</protein>
<dbReference type="EMBL" id="JAFKCZ010000006">
    <property type="protein sequence ID" value="MBN7796908.1"/>
    <property type="molecule type" value="Genomic_DNA"/>
</dbReference>
<evidence type="ECO:0000259" key="2">
    <source>
        <dbReference type="Pfam" id="PF04909"/>
    </source>
</evidence>
<dbReference type="Proteomes" id="UP000664303">
    <property type="component" value="Unassembled WGS sequence"/>
</dbReference>
<comment type="caution">
    <text evidence="3">The sequence shown here is derived from an EMBL/GenBank/DDBJ whole genome shotgun (WGS) entry which is preliminary data.</text>
</comment>
<feature type="domain" description="Amidohydrolase-related" evidence="2">
    <location>
        <begin position="242"/>
        <end position="460"/>
    </location>
</feature>
<dbReference type="SUPFAM" id="SSF51556">
    <property type="entry name" value="Metallo-dependent hydrolases"/>
    <property type="match status" value="1"/>
</dbReference>
<dbReference type="InterPro" id="IPR006680">
    <property type="entry name" value="Amidohydro-rel"/>
</dbReference>
<evidence type="ECO:0000313" key="4">
    <source>
        <dbReference type="Proteomes" id="UP000664303"/>
    </source>
</evidence>
<reference evidence="3" key="1">
    <citation type="submission" date="2021-02" db="EMBL/GenBank/DDBJ databases">
        <title>PHA producing bacteria isolated from coastal sediment in Guangdong, Shenzhen.</title>
        <authorList>
            <person name="Zheng W."/>
            <person name="Yu S."/>
            <person name="Huang Y."/>
        </authorList>
    </citation>
    <scope>NUCLEOTIDE SEQUENCE</scope>
    <source>
        <strain evidence="3">TN14-10</strain>
    </source>
</reference>
<dbReference type="Pfam" id="PF04909">
    <property type="entry name" value="Amidohydro_2"/>
    <property type="match status" value="1"/>
</dbReference>
<dbReference type="Gene3D" id="3.20.20.140">
    <property type="entry name" value="Metal-dependent hydrolases"/>
    <property type="match status" value="1"/>
</dbReference>
<dbReference type="RefSeq" id="WP_206560346.1">
    <property type="nucleotide sequence ID" value="NZ_JAFKCZ010000006.1"/>
</dbReference>
<feature type="compositionally biased region" description="Polar residues" evidence="1">
    <location>
        <begin position="12"/>
        <end position="32"/>
    </location>
</feature>
<dbReference type="PANTHER" id="PTHR42889">
    <property type="entry name" value="BLR3681 PROTEIN"/>
    <property type="match status" value="1"/>
</dbReference>
<gene>
    <name evidence="3" type="ORF">JYP50_09915</name>
</gene>
<dbReference type="InterPro" id="IPR032466">
    <property type="entry name" value="Metal_Hydrolase"/>
</dbReference>
<sequence>MSDFFSRKQRSKFAQASKLANKTPVPTHSISNGEYDPLPRTDEQRRVESLINEMAEKQALKHGMSRRKFLKSSSGMAAAFVAMNSVYGPVFDVQAAEASDLDAAEERRKRLASQFVFDDQVHFVHEDFDTEFMLDYASYAGEHWNPDMYQDIGLTLDRYRFDNFIKEVYLDSDTKVCLVSSAPTSGDLSGLLISNKQMALTRELVNRLAGSQRMLCHSVIIPGQDDWLDDVDKMVETLKPDAWKGYTVGNPFHPQNLPYRLDDEKLMYPFYEKMVKSGIKTICIHKGLLPKNYLTEMSDLWPYATVDDVPKAALDWPDINFVIYHAGLRPWLEPPDKEMAEFERTGYIPWVSDLAEIPQKYGVNNVYGEIGSSFAQSAVTNPRFCAAFMGTLLKGMGTDHVIWGTDSVWYGSPQWQIEALRRLEIPDDMQKKHGFSPLGHEEGDIKSAILGLNGAALYGLNTAGSADSLQKDTIERMKSEYHARGVGTSNNAYGYILDENGKG</sequence>
<dbReference type="InterPro" id="IPR006311">
    <property type="entry name" value="TAT_signal"/>
</dbReference>
<name>A0A939IMD0_9GAMM</name>
<dbReference type="PANTHER" id="PTHR42889:SF1">
    <property type="entry name" value="BLR3681 PROTEIN"/>
    <property type="match status" value="1"/>
</dbReference>